<accession>A0AAV6GFG0</accession>
<sequence>MLRSFLTEQKYSKYVFGALTVSGCSNAAVIIKRPSPCTHGLRFYARGHMSCGSRDASHLLLSENCSDVIQVLLNNGS</sequence>
<reference evidence="1" key="1">
    <citation type="submission" date="2020-10" db="EMBL/GenBank/DDBJ databases">
        <title>Chromosome-scale genome assembly of the Allis shad, Alosa alosa.</title>
        <authorList>
            <person name="Margot Z."/>
            <person name="Christophe K."/>
            <person name="Cabau C."/>
            <person name="Louis A."/>
            <person name="Berthelot C."/>
            <person name="Parey E."/>
            <person name="Roest Crollius H."/>
            <person name="Montfort J."/>
            <person name="Robinson-Rechavi M."/>
            <person name="Bucao C."/>
            <person name="Bouchez O."/>
            <person name="Gislard M."/>
            <person name="Lluch J."/>
            <person name="Milhes M."/>
            <person name="Lampietro C."/>
            <person name="Lopez Roques C."/>
            <person name="Donnadieu C."/>
            <person name="Braasch I."/>
            <person name="Desvignes T."/>
            <person name="Postlethwait J."/>
            <person name="Bobe J."/>
            <person name="Guiguen Y."/>
        </authorList>
    </citation>
    <scope>NUCLEOTIDE SEQUENCE</scope>
    <source>
        <strain evidence="1">M-15738</strain>
        <tissue evidence="1">Blood</tissue>
    </source>
</reference>
<dbReference type="Proteomes" id="UP000823561">
    <property type="component" value="Chromosome 11"/>
</dbReference>
<protein>
    <submittedName>
        <fullName evidence="1">Uncharacterized protein</fullName>
    </submittedName>
</protein>
<dbReference type="EMBL" id="JADWDJ010000011">
    <property type="protein sequence ID" value="KAG5273904.1"/>
    <property type="molecule type" value="Genomic_DNA"/>
</dbReference>
<evidence type="ECO:0000313" key="2">
    <source>
        <dbReference type="Proteomes" id="UP000823561"/>
    </source>
</evidence>
<keyword evidence="2" id="KW-1185">Reference proteome</keyword>
<gene>
    <name evidence="1" type="ORF">AALO_G00156930</name>
</gene>
<proteinExistence type="predicted"/>
<organism evidence="1 2">
    <name type="scientific">Alosa alosa</name>
    <name type="common">allis shad</name>
    <dbReference type="NCBI Taxonomy" id="278164"/>
    <lineage>
        <taxon>Eukaryota</taxon>
        <taxon>Metazoa</taxon>
        <taxon>Chordata</taxon>
        <taxon>Craniata</taxon>
        <taxon>Vertebrata</taxon>
        <taxon>Euteleostomi</taxon>
        <taxon>Actinopterygii</taxon>
        <taxon>Neopterygii</taxon>
        <taxon>Teleostei</taxon>
        <taxon>Clupei</taxon>
        <taxon>Clupeiformes</taxon>
        <taxon>Clupeoidei</taxon>
        <taxon>Clupeidae</taxon>
        <taxon>Alosa</taxon>
    </lineage>
</organism>
<evidence type="ECO:0000313" key="1">
    <source>
        <dbReference type="EMBL" id="KAG5273904.1"/>
    </source>
</evidence>
<name>A0AAV6GFG0_9TELE</name>
<comment type="caution">
    <text evidence="1">The sequence shown here is derived from an EMBL/GenBank/DDBJ whole genome shotgun (WGS) entry which is preliminary data.</text>
</comment>
<dbReference type="PROSITE" id="PS51257">
    <property type="entry name" value="PROKAR_LIPOPROTEIN"/>
    <property type="match status" value="1"/>
</dbReference>
<dbReference type="AlphaFoldDB" id="A0AAV6GFG0"/>